<accession>A0A6N3AWH4</accession>
<gene>
    <name evidence="1" type="ORF">VRLFYP33_00838</name>
</gene>
<proteinExistence type="predicted"/>
<sequence>MKIYKDYYKKIEEYMDGLTKNITIANEEELESILEALEKVDFDSHLTNLAEKVFSTSILLAEYPYILPLEIYRHAMKYRVNINICKSFYQYISDNGWDEESIIIKGMLCEKDLQGIKEFCIKHTFSDRENSYFMERPIWKGKNYEDVLKKYGVPWKEGFDF</sequence>
<organism evidence="1">
    <name type="scientific">Veillonella ratti</name>
    <dbReference type="NCBI Taxonomy" id="103892"/>
    <lineage>
        <taxon>Bacteria</taxon>
        <taxon>Bacillati</taxon>
        <taxon>Bacillota</taxon>
        <taxon>Negativicutes</taxon>
        <taxon>Veillonellales</taxon>
        <taxon>Veillonellaceae</taxon>
        <taxon>Veillonella</taxon>
    </lineage>
</organism>
<protein>
    <submittedName>
        <fullName evidence="1">Uncharacterized protein</fullName>
    </submittedName>
</protein>
<name>A0A6N3AWH4_9FIRM</name>
<dbReference type="AlphaFoldDB" id="A0A6N3AWH4"/>
<reference evidence="1" key="1">
    <citation type="submission" date="2019-11" db="EMBL/GenBank/DDBJ databases">
        <authorList>
            <person name="Feng L."/>
        </authorList>
    </citation>
    <scope>NUCLEOTIDE SEQUENCE</scope>
    <source>
        <strain evidence="1">VrattiLFYP33</strain>
    </source>
</reference>
<evidence type="ECO:0000313" key="1">
    <source>
        <dbReference type="EMBL" id="VYT93990.1"/>
    </source>
</evidence>
<dbReference type="RefSeq" id="WP_021840035.1">
    <property type="nucleotide sequence ID" value="NZ_CACRUX010000033.1"/>
</dbReference>
<dbReference type="EMBL" id="CACRUX010000033">
    <property type="protein sequence ID" value="VYT93990.1"/>
    <property type="molecule type" value="Genomic_DNA"/>
</dbReference>